<dbReference type="AlphaFoldDB" id="V9XM08"/>
<name>V9XM08_9NOCA</name>
<dbReference type="InterPro" id="IPR011051">
    <property type="entry name" value="RmlC_Cupin_sf"/>
</dbReference>
<dbReference type="PANTHER" id="PTHR11019:SF159">
    <property type="entry name" value="TRANSCRIPTIONAL REGULATOR-RELATED"/>
    <property type="match status" value="1"/>
</dbReference>
<dbReference type="PROSITE" id="PS01124">
    <property type="entry name" value="HTH_ARAC_FAMILY_2"/>
    <property type="match status" value="1"/>
</dbReference>
<dbReference type="Gene3D" id="2.60.120.10">
    <property type="entry name" value="Jelly Rolls"/>
    <property type="match status" value="1"/>
</dbReference>
<gene>
    <name evidence="5" type="ORF">Y013_23900</name>
</gene>
<dbReference type="eggNOG" id="COG2207">
    <property type="taxonomic scope" value="Bacteria"/>
</dbReference>
<keyword evidence="2" id="KW-0238">DNA-binding</keyword>
<dbReference type="InterPro" id="IPR014710">
    <property type="entry name" value="RmlC-like_jellyroll"/>
</dbReference>
<protein>
    <submittedName>
        <fullName evidence="5">AraC family transcriptional regulator</fullName>
    </submittedName>
</protein>
<dbReference type="GO" id="GO:0003700">
    <property type="term" value="F:DNA-binding transcription factor activity"/>
    <property type="evidence" value="ECO:0007669"/>
    <property type="project" value="InterPro"/>
</dbReference>
<dbReference type="SMART" id="SM00342">
    <property type="entry name" value="HTH_ARAC"/>
    <property type="match status" value="1"/>
</dbReference>
<evidence type="ECO:0000256" key="2">
    <source>
        <dbReference type="ARBA" id="ARBA00023125"/>
    </source>
</evidence>
<evidence type="ECO:0000313" key="6">
    <source>
        <dbReference type="Proteomes" id="UP000018781"/>
    </source>
</evidence>
<dbReference type="Pfam" id="PF12833">
    <property type="entry name" value="HTH_18"/>
    <property type="match status" value="1"/>
</dbReference>
<dbReference type="PANTHER" id="PTHR11019">
    <property type="entry name" value="HTH-TYPE TRANSCRIPTIONAL REGULATOR NIMR"/>
    <property type="match status" value="1"/>
</dbReference>
<accession>V9XM08</accession>
<dbReference type="EMBL" id="CP006996">
    <property type="protein sequence ID" value="AHD23413.1"/>
    <property type="molecule type" value="Genomic_DNA"/>
</dbReference>
<dbReference type="InterPro" id="IPR018060">
    <property type="entry name" value="HTH_AraC"/>
</dbReference>
<dbReference type="Gene3D" id="1.10.10.60">
    <property type="entry name" value="Homeodomain-like"/>
    <property type="match status" value="1"/>
</dbReference>
<dbReference type="RefSeq" id="WP_024103596.1">
    <property type="nucleotide sequence ID" value="NC_023150.1"/>
</dbReference>
<organism evidence="5 6">
    <name type="scientific">Rhodococcus pyridinivorans SB3094</name>
    <dbReference type="NCBI Taxonomy" id="1435356"/>
    <lineage>
        <taxon>Bacteria</taxon>
        <taxon>Bacillati</taxon>
        <taxon>Actinomycetota</taxon>
        <taxon>Actinomycetes</taxon>
        <taxon>Mycobacteriales</taxon>
        <taxon>Nocardiaceae</taxon>
        <taxon>Rhodococcus</taxon>
    </lineage>
</organism>
<evidence type="ECO:0000256" key="3">
    <source>
        <dbReference type="ARBA" id="ARBA00023163"/>
    </source>
</evidence>
<feature type="domain" description="HTH araC/xylS-type" evidence="4">
    <location>
        <begin position="177"/>
        <end position="254"/>
    </location>
</feature>
<dbReference type="Proteomes" id="UP000018781">
    <property type="component" value="Chromosome"/>
</dbReference>
<dbReference type="InterPro" id="IPR003313">
    <property type="entry name" value="AraC-bd"/>
</dbReference>
<dbReference type="GeneID" id="29936552"/>
<dbReference type="GO" id="GO:0043565">
    <property type="term" value="F:sequence-specific DNA binding"/>
    <property type="evidence" value="ECO:0007669"/>
    <property type="project" value="InterPro"/>
</dbReference>
<keyword evidence="3" id="KW-0804">Transcription</keyword>
<dbReference type="InterPro" id="IPR009057">
    <property type="entry name" value="Homeodomain-like_sf"/>
</dbReference>
<dbReference type="HOGENOM" id="CLU_000445_87_0_11"/>
<dbReference type="CDD" id="cd06124">
    <property type="entry name" value="cupin_NimR-like_N"/>
    <property type="match status" value="1"/>
</dbReference>
<sequence>MRNAQLDKYDALDRAVLAIGTDYPYGRMLAPHRHRRAQVLYGVGGVMDVTTRHGTWIVPPQRAVLIPPDTEHAVTMWGVSTQSLYIEPAAAPWFPTSCTVVDVSPLLRELLAAATELPIDHAVRGRDATLMTLMLYEIARSTSLPLELPVPADPALRTQCEMFLRNPDIRTAPRWWAQALDVSERTVHRMFRHEMSMSVSQWQRRACVLYAIRRLVAGDSVSTVAVDLGYATPSAFSTMFHRVTGSAPASFRSGRHTPGTR</sequence>
<evidence type="ECO:0000256" key="1">
    <source>
        <dbReference type="ARBA" id="ARBA00023015"/>
    </source>
</evidence>
<evidence type="ECO:0000313" key="5">
    <source>
        <dbReference type="EMBL" id="AHD23413.1"/>
    </source>
</evidence>
<dbReference type="SUPFAM" id="SSF51182">
    <property type="entry name" value="RmlC-like cupins"/>
    <property type="match status" value="1"/>
</dbReference>
<dbReference type="SUPFAM" id="SSF46689">
    <property type="entry name" value="Homeodomain-like"/>
    <property type="match status" value="1"/>
</dbReference>
<keyword evidence="1" id="KW-0805">Transcription regulation</keyword>
<dbReference type="PATRIC" id="fig|1435356.3.peg.4814"/>
<dbReference type="Pfam" id="PF02311">
    <property type="entry name" value="AraC_binding"/>
    <property type="match status" value="1"/>
</dbReference>
<evidence type="ECO:0000259" key="4">
    <source>
        <dbReference type="PROSITE" id="PS01124"/>
    </source>
</evidence>
<proteinExistence type="predicted"/>
<dbReference type="KEGG" id="rpy:Y013_23900"/>
<reference evidence="5 6" key="1">
    <citation type="journal article" date="2014" name="Genome Announc.">
        <title>Complete Genome of Rhodococcus pyridinivorans SB3094, a Methyl-Ethyl-Ketone-Degrading Bacterium Used for Bioaugmentation.</title>
        <authorList>
            <person name="Dueholm M.S."/>
            <person name="Albertsen M."/>
            <person name="D'Imperio S."/>
            <person name="Tale V.P."/>
            <person name="Lewis D."/>
            <person name="Nielsen P.H."/>
            <person name="Nielsen J.L."/>
        </authorList>
    </citation>
    <scope>NUCLEOTIDE SEQUENCE [LARGE SCALE GENOMIC DNA]</scope>
    <source>
        <strain evidence="5 6">SB3094</strain>
    </source>
</reference>